<dbReference type="PROSITE" id="PS50262">
    <property type="entry name" value="G_PROTEIN_RECEP_F1_2"/>
    <property type="match status" value="1"/>
</dbReference>
<comment type="subcellular location">
    <subcellularLocation>
        <location evidence="1">Membrane</location>
    </subcellularLocation>
</comment>
<dbReference type="InterPro" id="IPR000276">
    <property type="entry name" value="GPCR_Rhodpsn"/>
</dbReference>
<evidence type="ECO:0000259" key="6">
    <source>
        <dbReference type="PROSITE" id="PS50262"/>
    </source>
</evidence>
<evidence type="ECO:0000256" key="4">
    <source>
        <dbReference type="ARBA" id="ARBA00023136"/>
    </source>
</evidence>
<sequence length="98" mass="10784">ATVAIVLTYVLTWLPYQVIHLLTLICDEESTCGHIIGKINFLQALIIASTCINPFLYNFGVDRKRHSANGTSFDNPPKGSMIVSMPANKKKSTSSFIP</sequence>
<dbReference type="GO" id="GO:0004930">
    <property type="term" value="F:G protein-coupled receptor activity"/>
    <property type="evidence" value="ECO:0007669"/>
    <property type="project" value="InterPro"/>
</dbReference>
<evidence type="ECO:0000256" key="2">
    <source>
        <dbReference type="ARBA" id="ARBA00022692"/>
    </source>
</evidence>
<dbReference type="CDD" id="cd00637">
    <property type="entry name" value="7tm_classA_rhodopsin-like"/>
    <property type="match status" value="1"/>
</dbReference>
<comment type="caution">
    <text evidence="7">The sequence shown here is derived from an EMBL/GenBank/DDBJ whole genome shotgun (WGS) entry which is preliminary data.</text>
</comment>
<feature type="non-terminal residue" evidence="7">
    <location>
        <position position="1"/>
    </location>
</feature>
<evidence type="ECO:0000256" key="5">
    <source>
        <dbReference type="SAM" id="MobiDB-lite"/>
    </source>
</evidence>
<evidence type="ECO:0000256" key="1">
    <source>
        <dbReference type="ARBA" id="ARBA00004370"/>
    </source>
</evidence>
<dbReference type="InterPro" id="IPR017452">
    <property type="entry name" value="GPCR_Rhodpsn_7TM"/>
</dbReference>
<dbReference type="SUPFAM" id="SSF81321">
    <property type="entry name" value="Family A G protein-coupled receptor-like"/>
    <property type="match status" value="1"/>
</dbReference>
<keyword evidence="2" id="KW-0812">Transmembrane</keyword>
<name>A0AAV5UK77_9BILA</name>
<reference evidence="7" key="1">
    <citation type="submission" date="2023-10" db="EMBL/GenBank/DDBJ databases">
        <title>Genome assembly of Pristionchus species.</title>
        <authorList>
            <person name="Yoshida K."/>
            <person name="Sommer R.J."/>
        </authorList>
    </citation>
    <scope>NUCLEOTIDE SEQUENCE</scope>
    <source>
        <strain evidence="7">RS0144</strain>
    </source>
</reference>
<evidence type="ECO:0000313" key="7">
    <source>
        <dbReference type="EMBL" id="GMT06640.1"/>
    </source>
</evidence>
<proteinExistence type="predicted"/>
<feature type="domain" description="G-protein coupled receptors family 1 profile" evidence="6">
    <location>
        <begin position="1"/>
        <end position="57"/>
    </location>
</feature>
<dbReference type="Proteomes" id="UP001432027">
    <property type="component" value="Unassembled WGS sequence"/>
</dbReference>
<dbReference type="Gene3D" id="1.20.1070.10">
    <property type="entry name" value="Rhodopsin 7-helix transmembrane proteins"/>
    <property type="match status" value="1"/>
</dbReference>
<accession>A0AAV5UK77</accession>
<keyword evidence="3" id="KW-1133">Transmembrane helix</keyword>
<dbReference type="GO" id="GO:0016020">
    <property type="term" value="C:membrane"/>
    <property type="evidence" value="ECO:0007669"/>
    <property type="project" value="UniProtKB-SubCell"/>
</dbReference>
<organism evidence="7 8">
    <name type="scientific">Pristionchus entomophagus</name>
    <dbReference type="NCBI Taxonomy" id="358040"/>
    <lineage>
        <taxon>Eukaryota</taxon>
        <taxon>Metazoa</taxon>
        <taxon>Ecdysozoa</taxon>
        <taxon>Nematoda</taxon>
        <taxon>Chromadorea</taxon>
        <taxon>Rhabditida</taxon>
        <taxon>Rhabditina</taxon>
        <taxon>Diplogasteromorpha</taxon>
        <taxon>Diplogasteroidea</taxon>
        <taxon>Neodiplogasteridae</taxon>
        <taxon>Pristionchus</taxon>
    </lineage>
</organism>
<gene>
    <name evidence="7" type="ORF">PENTCL1PPCAC_28814</name>
</gene>
<evidence type="ECO:0000256" key="3">
    <source>
        <dbReference type="ARBA" id="ARBA00022989"/>
    </source>
</evidence>
<keyword evidence="4" id="KW-0472">Membrane</keyword>
<protein>
    <recommendedName>
        <fullName evidence="6">G-protein coupled receptors family 1 profile domain-containing protein</fullName>
    </recommendedName>
</protein>
<feature type="region of interest" description="Disordered" evidence="5">
    <location>
        <begin position="70"/>
        <end position="98"/>
    </location>
</feature>
<dbReference type="AlphaFoldDB" id="A0AAV5UK77"/>
<feature type="non-terminal residue" evidence="7">
    <location>
        <position position="98"/>
    </location>
</feature>
<dbReference type="EMBL" id="BTSX01000006">
    <property type="protein sequence ID" value="GMT06640.1"/>
    <property type="molecule type" value="Genomic_DNA"/>
</dbReference>
<keyword evidence="8" id="KW-1185">Reference proteome</keyword>
<evidence type="ECO:0000313" key="8">
    <source>
        <dbReference type="Proteomes" id="UP001432027"/>
    </source>
</evidence>
<dbReference type="Pfam" id="PF00001">
    <property type="entry name" value="7tm_1"/>
    <property type="match status" value="1"/>
</dbReference>